<comment type="caution">
    <text evidence="13">The sequence shown here is derived from an EMBL/GenBank/DDBJ whole genome shotgun (WGS) entry which is preliminary data.</text>
</comment>
<dbReference type="PROSITE" id="PS01327">
    <property type="entry name" value="MSCL"/>
    <property type="match status" value="1"/>
</dbReference>
<organism evidence="13 14">
    <name type="scientific">Prevotella koreensis</name>
    <dbReference type="NCBI Taxonomy" id="2490854"/>
    <lineage>
        <taxon>Bacteria</taxon>
        <taxon>Pseudomonadati</taxon>
        <taxon>Bacteroidota</taxon>
        <taxon>Bacteroidia</taxon>
        <taxon>Bacteroidales</taxon>
        <taxon>Prevotellaceae</taxon>
        <taxon>Prevotella</taxon>
    </lineage>
</organism>
<evidence type="ECO:0000256" key="11">
    <source>
        <dbReference type="ARBA" id="ARBA00023303"/>
    </source>
</evidence>
<evidence type="ECO:0000313" key="14">
    <source>
        <dbReference type="Proteomes" id="UP000278983"/>
    </source>
</evidence>
<dbReference type="InterPro" id="IPR001185">
    <property type="entry name" value="MS_channel"/>
</dbReference>
<keyword evidence="9 12" id="KW-0406">Ion transport</keyword>
<keyword evidence="6" id="KW-0997">Cell inner membrane</keyword>
<dbReference type="Gene3D" id="1.10.1200.120">
    <property type="entry name" value="Large-conductance mechanosensitive channel, MscL, domain 1"/>
    <property type="match status" value="1"/>
</dbReference>
<dbReference type="Proteomes" id="UP000278983">
    <property type="component" value="Unassembled WGS sequence"/>
</dbReference>
<comment type="subunit">
    <text evidence="3 12">Homopentamer.</text>
</comment>
<comment type="subcellular location">
    <subcellularLocation>
        <location evidence="1 12">Cell membrane</location>
        <topology evidence="1 12">Multi-pass membrane protein</topology>
    </subcellularLocation>
</comment>
<keyword evidence="8 12" id="KW-1133">Transmembrane helix</keyword>
<evidence type="ECO:0000256" key="12">
    <source>
        <dbReference type="HAMAP-Rule" id="MF_00115"/>
    </source>
</evidence>
<keyword evidence="4 12" id="KW-0813">Transport</keyword>
<feature type="transmembrane region" description="Helical" evidence="12">
    <location>
        <begin position="77"/>
        <end position="103"/>
    </location>
</feature>
<evidence type="ECO:0000256" key="6">
    <source>
        <dbReference type="ARBA" id="ARBA00022519"/>
    </source>
</evidence>
<evidence type="ECO:0000256" key="5">
    <source>
        <dbReference type="ARBA" id="ARBA00022475"/>
    </source>
</evidence>
<evidence type="ECO:0000256" key="9">
    <source>
        <dbReference type="ARBA" id="ARBA00023065"/>
    </source>
</evidence>
<dbReference type="OrthoDB" id="9810350at2"/>
<keyword evidence="10 12" id="KW-0472">Membrane</keyword>
<dbReference type="PRINTS" id="PR01264">
    <property type="entry name" value="MECHCHANNEL"/>
</dbReference>
<comment type="function">
    <text evidence="12">Channel that opens in response to stretch forces in the membrane lipid bilayer. May participate in the regulation of osmotic pressure changes within the cell.</text>
</comment>
<evidence type="ECO:0000256" key="3">
    <source>
        <dbReference type="ARBA" id="ARBA00011255"/>
    </source>
</evidence>
<dbReference type="EMBL" id="RYYU01000001">
    <property type="protein sequence ID" value="RUL58856.1"/>
    <property type="molecule type" value="Genomic_DNA"/>
</dbReference>
<dbReference type="SUPFAM" id="SSF81330">
    <property type="entry name" value="Gated mechanosensitive channel"/>
    <property type="match status" value="1"/>
</dbReference>
<name>A0A3S0RN90_9BACT</name>
<evidence type="ECO:0000256" key="4">
    <source>
        <dbReference type="ARBA" id="ARBA00022448"/>
    </source>
</evidence>
<evidence type="ECO:0000256" key="2">
    <source>
        <dbReference type="ARBA" id="ARBA00007254"/>
    </source>
</evidence>
<sequence length="140" mass="15304">MGFIKEFKEFAMKGNVMDMAVGVIIGGAFGKIVTSLVNHIIMPLVGMVTGGVNFNDMFVNLSDEKASSLAEATEKGIAVFAYGAFIQSIIDFLIIAICIFLMIKAMNKLKKKRVAELEATPEPSAEEKLLTEIRDIIKNK</sequence>
<dbReference type="InterPro" id="IPR037673">
    <property type="entry name" value="MSC/AndL"/>
</dbReference>
<dbReference type="RefSeq" id="WP_126677909.1">
    <property type="nucleotide sequence ID" value="NZ_RYYU01000001.1"/>
</dbReference>
<dbReference type="NCBIfam" id="TIGR00220">
    <property type="entry name" value="mscL"/>
    <property type="match status" value="1"/>
</dbReference>
<dbReference type="GO" id="GO:0008381">
    <property type="term" value="F:mechanosensitive monoatomic ion channel activity"/>
    <property type="evidence" value="ECO:0007669"/>
    <property type="project" value="UniProtKB-UniRule"/>
</dbReference>
<dbReference type="NCBIfam" id="NF001843">
    <property type="entry name" value="PRK00567.1-4"/>
    <property type="match status" value="1"/>
</dbReference>
<evidence type="ECO:0000256" key="7">
    <source>
        <dbReference type="ARBA" id="ARBA00022692"/>
    </source>
</evidence>
<dbReference type="GO" id="GO:0005886">
    <property type="term" value="C:plasma membrane"/>
    <property type="evidence" value="ECO:0007669"/>
    <property type="project" value="UniProtKB-SubCell"/>
</dbReference>
<gene>
    <name evidence="12 13" type="primary">mscL</name>
    <name evidence="13" type="ORF">EHV08_03115</name>
</gene>
<proteinExistence type="inferred from homology"/>
<reference evidence="13 14" key="1">
    <citation type="submission" date="2018-12" db="EMBL/GenBank/DDBJ databases">
        <title>Genome sequencing of Prevotella sp. KCOM 3155 (= JS262).</title>
        <authorList>
            <person name="Kook J.-K."/>
            <person name="Park S.-N."/>
            <person name="Lim Y.K."/>
        </authorList>
    </citation>
    <scope>NUCLEOTIDE SEQUENCE [LARGE SCALE GENOMIC DNA]</scope>
    <source>
        <strain evidence="13 14">KCOM 3155</strain>
    </source>
</reference>
<dbReference type="PANTHER" id="PTHR30266">
    <property type="entry name" value="MECHANOSENSITIVE CHANNEL MSCL"/>
    <property type="match status" value="1"/>
</dbReference>
<dbReference type="PANTHER" id="PTHR30266:SF2">
    <property type="entry name" value="LARGE-CONDUCTANCE MECHANOSENSITIVE CHANNEL"/>
    <property type="match status" value="1"/>
</dbReference>
<evidence type="ECO:0000256" key="8">
    <source>
        <dbReference type="ARBA" id="ARBA00022989"/>
    </source>
</evidence>
<keyword evidence="14" id="KW-1185">Reference proteome</keyword>
<feature type="transmembrane region" description="Helical" evidence="12">
    <location>
        <begin position="20"/>
        <end position="41"/>
    </location>
</feature>
<dbReference type="AlphaFoldDB" id="A0A3S0RN90"/>
<comment type="similarity">
    <text evidence="2 12">Belongs to the MscL family.</text>
</comment>
<dbReference type="HAMAP" id="MF_00115">
    <property type="entry name" value="MscL"/>
    <property type="match status" value="1"/>
</dbReference>
<keyword evidence="7 12" id="KW-0812">Transmembrane</keyword>
<keyword evidence="5 12" id="KW-1003">Cell membrane</keyword>
<dbReference type="InterPro" id="IPR019823">
    <property type="entry name" value="Mechanosensitive_channel_CS"/>
</dbReference>
<keyword evidence="11 12" id="KW-0407">Ion channel</keyword>
<dbReference type="Pfam" id="PF01741">
    <property type="entry name" value="MscL"/>
    <property type="match status" value="1"/>
</dbReference>
<evidence type="ECO:0000313" key="13">
    <source>
        <dbReference type="EMBL" id="RUL58856.1"/>
    </source>
</evidence>
<accession>A0A3S0RN90</accession>
<dbReference type="InterPro" id="IPR036019">
    <property type="entry name" value="MscL_channel"/>
</dbReference>
<protein>
    <recommendedName>
        <fullName evidence="12">Large-conductance mechanosensitive channel</fullName>
    </recommendedName>
</protein>
<dbReference type="NCBIfam" id="NF010557">
    <property type="entry name" value="PRK13952.1"/>
    <property type="match status" value="1"/>
</dbReference>
<dbReference type="FunFam" id="1.10.1200.120:FF:000001">
    <property type="entry name" value="Large-conductance mechanosensitive channel"/>
    <property type="match status" value="1"/>
</dbReference>
<evidence type="ECO:0000256" key="10">
    <source>
        <dbReference type="ARBA" id="ARBA00023136"/>
    </source>
</evidence>
<evidence type="ECO:0000256" key="1">
    <source>
        <dbReference type="ARBA" id="ARBA00004651"/>
    </source>
</evidence>